<organism evidence="2 3">
    <name type="scientific">Vitrella brassicaformis (strain CCMP3155)</name>
    <dbReference type="NCBI Taxonomy" id="1169540"/>
    <lineage>
        <taxon>Eukaryota</taxon>
        <taxon>Sar</taxon>
        <taxon>Alveolata</taxon>
        <taxon>Colpodellida</taxon>
        <taxon>Vitrellaceae</taxon>
        <taxon>Vitrella</taxon>
    </lineage>
</organism>
<feature type="region of interest" description="Disordered" evidence="1">
    <location>
        <begin position="39"/>
        <end position="61"/>
    </location>
</feature>
<gene>
    <name evidence="2" type="ORF">Vbra_16790</name>
</gene>
<evidence type="ECO:0008006" key="4">
    <source>
        <dbReference type="Google" id="ProtNLM"/>
    </source>
</evidence>
<dbReference type="InParanoid" id="A0A0G4G2U4"/>
<evidence type="ECO:0000313" key="3">
    <source>
        <dbReference type="Proteomes" id="UP000041254"/>
    </source>
</evidence>
<dbReference type="Proteomes" id="UP000041254">
    <property type="component" value="Unassembled WGS sequence"/>
</dbReference>
<protein>
    <recommendedName>
        <fullName evidence="4">Methyltransferase FkbM domain-containing protein</fullName>
    </recommendedName>
</protein>
<dbReference type="EMBL" id="CDMY01000553">
    <property type="protein sequence ID" value="CEM22507.1"/>
    <property type="molecule type" value="Genomic_DNA"/>
</dbReference>
<keyword evidence="3" id="KW-1185">Reference proteome</keyword>
<dbReference type="OrthoDB" id="10006218at2759"/>
<name>A0A0G4G2U4_VITBC</name>
<dbReference type="VEuPathDB" id="CryptoDB:Vbra_16790"/>
<proteinExistence type="predicted"/>
<evidence type="ECO:0000256" key="1">
    <source>
        <dbReference type="SAM" id="MobiDB-lite"/>
    </source>
</evidence>
<reference evidence="2 3" key="1">
    <citation type="submission" date="2014-11" db="EMBL/GenBank/DDBJ databases">
        <authorList>
            <person name="Zhu J."/>
            <person name="Qi W."/>
            <person name="Song R."/>
        </authorList>
    </citation>
    <scope>NUCLEOTIDE SEQUENCE [LARGE SCALE GENOMIC DNA]</scope>
</reference>
<dbReference type="Gene3D" id="3.40.50.150">
    <property type="entry name" value="Vaccinia Virus protein VP39"/>
    <property type="match status" value="1"/>
</dbReference>
<accession>A0A0G4G2U4</accession>
<evidence type="ECO:0000313" key="2">
    <source>
        <dbReference type="EMBL" id="CEM22507.1"/>
    </source>
</evidence>
<sequence length="334" mass="37537">MPGFASALAFGGVLVASLVALFTVRSNWRSLFDCRPQHQGHHTEEERTATPRSSVQKSSAVRGGPPRVLFFDLGANIGDSFPYMCGKEAPIPANIRKRLSRKTRHSPRILQSLYRSLVGKKGFDKKVTVYAFEGNRELCGPLQKVAKQLEGACGQIEVFCPAAVTAFDARRTIRFCSEPFREKGFWQGSYEDMSVGSSIEPDKRLNGGKDVTCEDVKNIDLCDFIPRVTRGGIDRIVLKANIEGSKYSLVPGMLGCGLFVNYLQGGDFLVSWHRYNASAATIQKDRMTPQEVREAEMRIKLRTMLVTNPERDWPRFFSYFGVNYHKLSKSFLSW</sequence>
<dbReference type="InterPro" id="IPR029063">
    <property type="entry name" value="SAM-dependent_MTases_sf"/>
</dbReference>
<dbReference type="AlphaFoldDB" id="A0A0G4G2U4"/>
<feature type="compositionally biased region" description="Polar residues" evidence="1">
    <location>
        <begin position="50"/>
        <end position="59"/>
    </location>
</feature>